<gene>
    <name evidence="2" type="ORF">CesoFtcFv8_022052</name>
</gene>
<protein>
    <submittedName>
        <fullName evidence="2">Uncharacterized protein</fullName>
    </submittedName>
</protein>
<dbReference type="EMBL" id="JAULUE010002063">
    <property type="protein sequence ID" value="KAK5881230.1"/>
    <property type="molecule type" value="Genomic_DNA"/>
</dbReference>
<evidence type="ECO:0000256" key="1">
    <source>
        <dbReference type="SAM" id="MobiDB-lite"/>
    </source>
</evidence>
<feature type="region of interest" description="Disordered" evidence="1">
    <location>
        <begin position="26"/>
        <end position="93"/>
    </location>
</feature>
<comment type="caution">
    <text evidence="2">The sequence shown here is derived from an EMBL/GenBank/DDBJ whole genome shotgun (WGS) entry which is preliminary data.</text>
</comment>
<sequence>MASRGGGGGFTPMGLSPMNVVHAAGMRMPGMPQPPGGYSRGMNNAPQCPQRPGMPSNRVGGPMGSMGGQLPGPSYGSGNMSMRQGMGSSRHGRFQKTLSSYASTTTAAAAAARGAGRPETRVNCGEVRVFV</sequence>
<reference evidence="2 3" key="1">
    <citation type="journal article" date="2023" name="Mol. Biol. Evol.">
        <title>Genomics of Secondarily Temperate Adaptation in the Only Non-Antarctic Icefish.</title>
        <authorList>
            <person name="Rivera-Colon A.G."/>
            <person name="Rayamajhi N."/>
            <person name="Minhas B.F."/>
            <person name="Madrigal G."/>
            <person name="Bilyk K.T."/>
            <person name="Yoon V."/>
            <person name="Hune M."/>
            <person name="Gregory S."/>
            <person name="Cheng C.H.C."/>
            <person name="Catchen J.M."/>
        </authorList>
    </citation>
    <scope>NUCLEOTIDE SEQUENCE [LARGE SCALE GENOMIC DNA]</scope>
    <source>
        <strain evidence="2">JC2023a</strain>
    </source>
</reference>
<organism evidence="2 3">
    <name type="scientific">Champsocephalus esox</name>
    <name type="common">pike icefish</name>
    <dbReference type="NCBI Taxonomy" id="159716"/>
    <lineage>
        <taxon>Eukaryota</taxon>
        <taxon>Metazoa</taxon>
        <taxon>Chordata</taxon>
        <taxon>Craniata</taxon>
        <taxon>Vertebrata</taxon>
        <taxon>Euteleostomi</taxon>
        <taxon>Actinopterygii</taxon>
        <taxon>Neopterygii</taxon>
        <taxon>Teleostei</taxon>
        <taxon>Neoteleostei</taxon>
        <taxon>Acanthomorphata</taxon>
        <taxon>Eupercaria</taxon>
        <taxon>Perciformes</taxon>
        <taxon>Notothenioidei</taxon>
        <taxon>Channichthyidae</taxon>
        <taxon>Champsocephalus</taxon>
    </lineage>
</organism>
<accession>A0AAN8BA14</accession>
<keyword evidence="3" id="KW-1185">Reference proteome</keyword>
<dbReference type="Proteomes" id="UP001335648">
    <property type="component" value="Unassembled WGS sequence"/>
</dbReference>
<name>A0AAN8BA14_9TELE</name>
<dbReference type="AlphaFoldDB" id="A0AAN8BA14"/>
<evidence type="ECO:0000313" key="2">
    <source>
        <dbReference type="EMBL" id="KAK5881230.1"/>
    </source>
</evidence>
<evidence type="ECO:0000313" key="3">
    <source>
        <dbReference type="Proteomes" id="UP001335648"/>
    </source>
</evidence>
<feature type="compositionally biased region" description="Gly residues" evidence="1">
    <location>
        <begin position="61"/>
        <end position="70"/>
    </location>
</feature>
<proteinExistence type="predicted"/>